<proteinExistence type="predicted"/>
<sequence length="220" mass="24902">MNVVRQTKSLHLPMDIGHSQSTPLGRAGRPCPVCALVGYQTTCILHKPLHVSIRPNITLRCSRSSSHAHATLETKILLQLCCMTKHTPQRPLKTSRAGHILKSRRRRCSVSHDQEADFAQNSVVLRHASTNSVSSAVRSRRRRPTATRHQCLCCRTKLTPQRPPKTARAGKVLRSRRRRYSPSHDQESDFCTKVSRSSPCLNQFISFGSPVRFAFLRRCF</sequence>
<accession>A0AAD7FXZ2</accession>
<evidence type="ECO:0000256" key="1">
    <source>
        <dbReference type="SAM" id="MobiDB-lite"/>
    </source>
</evidence>
<dbReference type="EMBL" id="JARKIF010000001">
    <property type="protein sequence ID" value="KAJ7649691.1"/>
    <property type="molecule type" value="Genomic_DNA"/>
</dbReference>
<comment type="caution">
    <text evidence="2">The sequence shown here is derived from an EMBL/GenBank/DDBJ whole genome shotgun (WGS) entry which is preliminary data.</text>
</comment>
<organism evidence="2 3">
    <name type="scientific">Roridomyces roridus</name>
    <dbReference type="NCBI Taxonomy" id="1738132"/>
    <lineage>
        <taxon>Eukaryota</taxon>
        <taxon>Fungi</taxon>
        <taxon>Dikarya</taxon>
        <taxon>Basidiomycota</taxon>
        <taxon>Agaricomycotina</taxon>
        <taxon>Agaricomycetes</taxon>
        <taxon>Agaricomycetidae</taxon>
        <taxon>Agaricales</taxon>
        <taxon>Marasmiineae</taxon>
        <taxon>Mycenaceae</taxon>
        <taxon>Roridomyces</taxon>
    </lineage>
</organism>
<protein>
    <submittedName>
        <fullName evidence="2">Uncharacterized protein</fullName>
    </submittedName>
</protein>
<feature type="region of interest" description="Disordered" evidence="1">
    <location>
        <begin position="160"/>
        <end position="188"/>
    </location>
</feature>
<feature type="compositionally biased region" description="Basic residues" evidence="1">
    <location>
        <begin position="171"/>
        <end position="181"/>
    </location>
</feature>
<evidence type="ECO:0000313" key="3">
    <source>
        <dbReference type="Proteomes" id="UP001221142"/>
    </source>
</evidence>
<feature type="region of interest" description="Disordered" evidence="1">
    <location>
        <begin position="1"/>
        <end position="21"/>
    </location>
</feature>
<gene>
    <name evidence="2" type="ORF">FB45DRAFT_965</name>
</gene>
<dbReference type="Proteomes" id="UP001221142">
    <property type="component" value="Unassembled WGS sequence"/>
</dbReference>
<dbReference type="AlphaFoldDB" id="A0AAD7FXZ2"/>
<name>A0AAD7FXZ2_9AGAR</name>
<evidence type="ECO:0000313" key="2">
    <source>
        <dbReference type="EMBL" id="KAJ7649691.1"/>
    </source>
</evidence>
<reference evidence="2" key="1">
    <citation type="submission" date="2023-03" db="EMBL/GenBank/DDBJ databases">
        <title>Massive genome expansion in bonnet fungi (Mycena s.s.) driven by repeated elements and novel gene families across ecological guilds.</title>
        <authorList>
            <consortium name="Lawrence Berkeley National Laboratory"/>
            <person name="Harder C.B."/>
            <person name="Miyauchi S."/>
            <person name="Viragh M."/>
            <person name="Kuo A."/>
            <person name="Thoen E."/>
            <person name="Andreopoulos B."/>
            <person name="Lu D."/>
            <person name="Skrede I."/>
            <person name="Drula E."/>
            <person name="Henrissat B."/>
            <person name="Morin E."/>
            <person name="Kohler A."/>
            <person name="Barry K."/>
            <person name="LaButti K."/>
            <person name="Morin E."/>
            <person name="Salamov A."/>
            <person name="Lipzen A."/>
            <person name="Mereny Z."/>
            <person name="Hegedus B."/>
            <person name="Baldrian P."/>
            <person name="Stursova M."/>
            <person name="Weitz H."/>
            <person name="Taylor A."/>
            <person name="Grigoriev I.V."/>
            <person name="Nagy L.G."/>
            <person name="Martin F."/>
            <person name="Kauserud H."/>
        </authorList>
    </citation>
    <scope>NUCLEOTIDE SEQUENCE</scope>
    <source>
        <strain evidence="2">9284</strain>
    </source>
</reference>
<keyword evidence="3" id="KW-1185">Reference proteome</keyword>